<protein>
    <submittedName>
        <fullName evidence="1">Phage major tail tube protein</fullName>
    </submittedName>
</protein>
<name>A0A0F5ENU3_AVIPA</name>
<dbReference type="AlphaFoldDB" id="A0A0F5ENU3"/>
<dbReference type="Pfam" id="PF04985">
    <property type="entry name" value="Phage_tube"/>
    <property type="match status" value="1"/>
</dbReference>
<dbReference type="eggNOG" id="COG3498">
    <property type="taxonomic scope" value="Bacteria"/>
</dbReference>
<evidence type="ECO:0000313" key="1">
    <source>
        <dbReference type="EMBL" id="SUU98625.1"/>
    </source>
</evidence>
<dbReference type="RefSeq" id="WP_046099091.1">
    <property type="nucleotide sequence ID" value="NZ_LAEN01000140.1"/>
</dbReference>
<proteinExistence type="predicted"/>
<dbReference type="Proteomes" id="UP000254620">
    <property type="component" value="Unassembled WGS sequence"/>
</dbReference>
<dbReference type="OrthoDB" id="8900117at2"/>
<dbReference type="NCBIfam" id="TIGR01611">
    <property type="entry name" value="tail_tube"/>
    <property type="match status" value="1"/>
</dbReference>
<accession>A0A0F5ENU3</accession>
<reference evidence="1 2" key="1">
    <citation type="submission" date="2018-06" db="EMBL/GenBank/DDBJ databases">
        <authorList>
            <consortium name="Pathogen Informatics"/>
            <person name="Doyle S."/>
        </authorList>
    </citation>
    <scope>NUCLEOTIDE SEQUENCE [LARGE SCALE GENOMIC DNA]</scope>
    <source>
        <strain evidence="1 2">NCTC10926</strain>
    </source>
</reference>
<sequence>MSTSINQIVNANVYFNGNSLLGKAKEIKVADIEFEQIEHKGLGLVATIKLPAGLNALEGEVTWDSFYPEVRVQNTNPFKHQQLMIRSNLQVFDAMGLAKEAPLVTVMNVQFSKTAGGSFKPKEAVELQDSFQIYSIKQTLEGKELLYVDTFANIYRVNGQDVLQKYRTNIGQ</sequence>
<organism evidence="1 2">
    <name type="scientific">Avibacterium paragallinarum</name>
    <name type="common">Haemophilus gallinarum</name>
    <dbReference type="NCBI Taxonomy" id="728"/>
    <lineage>
        <taxon>Bacteria</taxon>
        <taxon>Pseudomonadati</taxon>
        <taxon>Pseudomonadota</taxon>
        <taxon>Gammaproteobacteria</taxon>
        <taxon>Pasteurellales</taxon>
        <taxon>Pasteurellaceae</taxon>
        <taxon>Avibacterium</taxon>
    </lineage>
</organism>
<gene>
    <name evidence="1" type="ORF">NCTC10926_02062</name>
</gene>
<dbReference type="InterPro" id="IPR006498">
    <property type="entry name" value="Tail_tube"/>
</dbReference>
<dbReference type="EMBL" id="UFSW01000001">
    <property type="protein sequence ID" value="SUU98625.1"/>
    <property type="molecule type" value="Genomic_DNA"/>
</dbReference>
<evidence type="ECO:0000313" key="2">
    <source>
        <dbReference type="Proteomes" id="UP000254620"/>
    </source>
</evidence>